<sequence length="187" mass="21829">MAWTWISTGPCRQTMSEHNRLLPLIVNGWTIFAHPLFLEQLETLIRQVEALKLKDPVGYVKKNASKRLAATARLAFEVIPQDPTRVEYRQGNTLGDARRHWFRAKFFQQYRLFFRYHAPSRMIVYAWVNDEDTKRAYERDDDAYRIFRHMLDSGHPPDDWDQLLVEAHACTARMQAIAGAYTGPSSS</sequence>
<organism evidence="1 2">
    <name type="scientific">Thiobaca trueperi</name>
    <dbReference type="NCBI Taxonomy" id="127458"/>
    <lineage>
        <taxon>Bacteria</taxon>
        <taxon>Pseudomonadati</taxon>
        <taxon>Pseudomonadota</taxon>
        <taxon>Gammaproteobacteria</taxon>
        <taxon>Chromatiales</taxon>
        <taxon>Chromatiaceae</taxon>
        <taxon>Thiobaca</taxon>
    </lineage>
</organism>
<dbReference type="AlphaFoldDB" id="A0A4R3MTB9"/>
<name>A0A4R3MTB9_9GAMM</name>
<evidence type="ECO:0000313" key="1">
    <source>
        <dbReference type="EMBL" id="TCT19544.1"/>
    </source>
</evidence>
<evidence type="ECO:0000313" key="2">
    <source>
        <dbReference type="Proteomes" id="UP000295717"/>
    </source>
</evidence>
<gene>
    <name evidence="1" type="ORF">EDC35_108151</name>
</gene>
<protein>
    <submittedName>
        <fullName evidence="1">Toxin YhaV</fullName>
    </submittedName>
</protein>
<dbReference type="Proteomes" id="UP000295717">
    <property type="component" value="Unassembled WGS sequence"/>
</dbReference>
<dbReference type="Pfam" id="PF11663">
    <property type="entry name" value="Toxin_YhaV"/>
    <property type="match status" value="1"/>
</dbReference>
<proteinExistence type="predicted"/>
<keyword evidence="2" id="KW-1185">Reference proteome</keyword>
<dbReference type="GO" id="GO:0110001">
    <property type="term" value="C:toxin-antitoxin complex"/>
    <property type="evidence" value="ECO:0007669"/>
    <property type="project" value="InterPro"/>
</dbReference>
<dbReference type="GO" id="GO:0004540">
    <property type="term" value="F:RNA nuclease activity"/>
    <property type="evidence" value="ECO:0007669"/>
    <property type="project" value="InterPro"/>
</dbReference>
<comment type="caution">
    <text evidence="1">The sequence shown here is derived from an EMBL/GenBank/DDBJ whole genome shotgun (WGS) entry which is preliminary data.</text>
</comment>
<dbReference type="InterPro" id="IPR021679">
    <property type="entry name" value="Toxin_endonuclease_YhaV"/>
</dbReference>
<accession>A0A4R3MTB9</accession>
<reference evidence="1 2" key="1">
    <citation type="submission" date="2019-03" db="EMBL/GenBank/DDBJ databases">
        <title>Genomic Encyclopedia of Type Strains, Phase IV (KMG-IV): sequencing the most valuable type-strain genomes for metagenomic binning, comparative biology and taxonomic classification.</title>
        <authorList>
            <person name="Goeker M."/>
        </authorList>
    </citation>
    <scope>NUCLEOTIDE SEQUENCE [LARGE SCALE GENOMIC DNA]</scope>
    <source>
        <strain evidence="1 2">DSM 13587</strain>
    </source>
</reference>
<dbReference type="EMBL" id="SMAO01000008">
    <property type="protein sequence ID" value="TCT19544.1"/>
    <property type="molecule type" value="Genomic_DNA"/>
</dbReference>